<reference evidence="3 4" key="1">
    <citation type="submission" date="2018-03" db="EMBL/GenBank/DDBJ databases">
        <authorList>
            <person name="Fogelqvist J."/>
        </authorList>
    </citation>
    <scope>NUCLEOTIDE SEQUENCE [LARGE SCALE GENOMIC DNA]</scope>
</reference>
<protein>
    <submittedName>
        <fullName evidence="3">Uncharacterized protein</fullName>
    </submittedName>
</protein>
<dbReference type="Gene3D" id="1.25.40.20">
    <property type="entry name" value="Ankyrin repeat-containing domain"/>
    <property type="match status" value="1"/>
</dbReference>
<feature type="compositionally biased region" description="Low complexity" evidence="2">
    <location>
        <begin position="60"/>
        <end position="72"/>
    </location>
</feature>
<proteinExistence type="predicted"/>
<feature type="compositionally biased region" description="Basic and acidic residues" evidence="2">
    <location>
        <begin position="79"/>
        <end position="96"/>
    </location>
</feature>
<dbReference type="GO" id="GO:0005634">
    <property type="term" value="C:nucleus"/>
    <property type="evidence" value="ECO:0007669"/>
    <property type="project" value="TreeGrafter"/>
</dbReference>
<gene>
    <name evidence="3" type="ORF">PLBR_LOCUS780</name>
</gene>
<feature type="repeat" description="ANK" evidence="1">
    <location>
        <begin position="300"/>
        <end position="332"/>
    </location>
</feature>
<accession>A0A3P3Y096</accession>
<evidence type="ECO:0000313" key="4">
    <source>
        <dbReference type="Proteomes" id="UP000290189"/>
    </source>
</evidence>
<evidence type="ECO:0000313" key="3">
    <source>
        <dbReference type="EMBL" id="SPQ93565.1"/>
    </source>
</evidence>
<feature type="region of interest" description="Disordered" evidence="2">
    <location>
        <begin position="1"/>
        <end position="182"/>
    </location>
</feature>
<name>A0A3P3Y096_PLABS</name>
<dbReference type="Proteomes" id="UP000290189">
    <property type="component" value="Unassembled WGS sequence"/>
</dbReference>
<dbReference type="SUPFAM" id="SSF48403">
    <property type="entry name" value="Ankyrin repeat"/>
    <property type="match status" value="1"/>
</dbReference>
<sequence>MSQLPALPQRKQSLDPLPNRSSALGAGSPRALTPRTGWTDIGGSKGAGQDNATPMVTPKASGSQVSSASSKAPVGGAVRAHDEVLPGIVHEPKYYDEDTATPKSSRHSKSGRKSTLDELPKISRDSPSSSFANSDDEDGTSSADHSRHQARRPSQPVIPELKAVHNDSVDASSTVVDPESKVHGIKKNRTRQWSGELYTVVPRPDSATAGKGPSNPPATSTKNAGQPEEVALQIERMFRDARQSKHKQVIEALDTIPGLHIDVRDEHGNTLLIIAASQNCKRLLKECLRRRANINAQNDQGNTAAHQAFRFHYHELGNYLLEKGASLAVVNAEGESVLKLSQQSADRESAKEHR</sequence>
<evidence type="ECO:0000256" key="2">
    <source>
        <dbReference type="SAM" id="MobiDB-lite"/>
    </source>
</evidence>
<dbReference type="Pfam" id="PF12796">
    <property type="entry name" value="Ank_2"/>
    <property type="match status" value="1"/>
</dbReference>
<dbReference type="PANTHER" id="PTHR24183:SF1">
    <property type="entry name" value="FIBRONECTIN TYPE 3 AND ANKYRIN REPEAT DOMAINS PROTEIN 1"/>
    <property type="match status" value="1"/>
</dbReference>
<feature type="region of interest" description="Disordered" evidence="2">
    <location>
        <begin position="202"/>
        <end position="226"/>
    </location>
</feature>
<dbReference type="InterPro" id="IPR036770">
    <property type="entry name" value="Ankyrin_rpt-contain_sf"/>
</dbReference>
<keyword evidence="3" id="KW-0496">Mitochondrion</keyword>
<feature type="compositionally biased region" description="Basic and acidic residues" evidence="2">
    <location>
        <begin position="114"/>
        <end position="124"/>
    </location>
</feature>
<keyword evidence="1" id="KW-0040">ANK repeat</keyword>
<dbReference type="EMBL" id="OVEO01000001">
    <property type="protein sequence ID" value="SPQ93565.1"/>
    <property type="molecule type" value="Genomic_DNA"/>
</dbReference>
<dbReference type="PROSITE" id="PS50088">
    <property type="entry name" value="ANK_REPEAT"/>
    <property type="match status" value="1"/>
</dbReference>
<dbReference type="AlphaFoldDB" id="A0A3P3Y096"/>
<evidence type="ECO:0000256" key="1">
    <source>
        <dbReference type="PROSITE-ProRule" id="PRU00023"/>
    </source>
</evidence>
<organism evidence="3 4">
    <name type="scientific">Plasmodiophora brassicae</name>
    <name type="common">Clubroot disease agent</name>
    <dbReference type="NCBI Taxonomy" id="37360"/>
    <lineage>
        <taxon>Eukaryota</taxon>
        <taxon>Sar</taxon>
        <taxon>Rhizaria</taxon>
        <taxon>Endomyxa</taxon>
        <taxon>Phytomyxea</taxon>
        <taxon>Plasmodiophorida</taxon>
        <taxon>Plasmodiophoridae</taxon>
        <taxon>Plasmodiophora</taxon>
    </lineage>
</organism>
<dbReference type="InterPro" id="IPR002110">
    <property type="entry name" value="Ankyrin_rpt"/>
</dbReference>
<dbReference type="SMART" id="SM00248">
    <property type="entry name" value="ANK"/>
    <property type="match status" value="2"/>
</dbReference>
<geneLocation type="mitochondrion" evidence="3"/>
<dbReference type="PANTHER" id="PTHR24183">
    <property type="entry name" value="FIBRONECTIN TYPE 3 AND ANKYRIN REPEAT DOMAINS PROTEIN 1"/>
    <property type="match status" value="1"/>
</dbReference>